<organism evidence="3 4">
    <name type="scientific">Candidatus Chloroploca asiatica</name>
    <dbReference type="NCBI Taxonomy" id="1506545"/>
    <lineage>
        <taxon>Bacteria</taxon>
        <taxon>Bacillati</taxon>
        <taxon>Chloroflexota</taxon>
        <taxon>Chloroflexia</taxon>
        <taxon>Chloroflexales</taxon>
        <taxon>Chloroflexineae</taxon>
        <taxon>Oscillochloridaceae</taxon>
        <taxon>Candidatus Chloroploca</taxon>
    </lineage>
</organism>
<dbReference type="Proteomes" id="UP000220922">
    <property type="component" value="Unassembled WGS sequence"/>
</dbReference>
<keyword evidence="4" id="KW-1185">Reference proteome</keyword>
<evidence type="ECO:0000313" key="3">
    <source>
        <dbReference type="EMBL" id="PDV98352.1"/>
    </source>
</evidence>
<comment type="caution">
    <text evidence="3">The sequence shown here is derived from an EMBL/GenBank/DDBJ whole genome shotgun (WGS) entry which is preliminary data.</text>
</comment>
<dbReference type="RefSeq" id="WP_097653605.1">
    <property type="nucleotide sequence ID" value="NZ_LYXE01000103.1"/>
</dbReference>
<keyword evidence="1" id="KW-1133">Transmembrane helix</keyword>
<feature type="transmembrane region" description="Helical" evidence="1">
    <location>
        <begin position="246"/>
        <end position="264"/>
    </location>
</feature>
<evidence type="ECO:0000256" key="2">
    <source>
        <dbReference type="SAM" id="SignalP"/>
    </source>
</evidence>
<protein>
    <recommendedName>
        <fullName evidence="5">Polymer-forming cytoskeletal protein</fullName>
    </recommendedName>
</protein>
<feature type="transmembrane region" description="Helical" evidence="1">
    <location>
        <begin position="320"/>
        <end position="344"/>
    </location>
</feature>
<keyword evidence="1" id="KW-0472">Membrane</keyword>
<proteinExistence type="predicted"/>
<evidence type="ECO:0000256" key="1">
    <source>
        <dbReference type="SAM" id="Phobius"/>
    </source>
</evidence>
<reference evidence="3 4" key="1">
    <citation type="submission" date="2016-05" db="EMBL/GenBank/DDBJ databases">
        <authorList>
            <person name="Lavstsen T."/>
            <person name="Jespersen J.S."/>
        </authorList>
    </citation>
    <scope>NUCLEOTIDE SEQUENCE [LARGE SCALE GENOMIC DNA]</scope>
    <source>
        <strain evidence="3 4">B7-9</strain>
    </source>
</reference>
<accession>A0A2H3KSV2</accession>
<feature type="transmembrane region" description="Helical" evidence="1">
    <location>
        <begin position="356"/>
        <end position="375"/>
    </location>
</feature>
<evidence type="ECO:0008006" key="5">
    <source>
        <dbReference type="Google" id="ProtNLM"/>
    </source>
</evidence>
<keyword evidence="2" id="KW-0732">Signal</keyword>
<sequence>MRTTARFWLLVLCVGGLALLISRPALAAELANTEVYRLEAGQVVTSDLIVTAGEVYIDGTVEGDLVAFAGLVEVNGRIEGDLLALAGEVRINGVVGDDLRAGAAGVIIHGEVGDHVLAAAGGGDGPAGFVPPIGGRTVQQGFVVASDARVGGGVIVAAGGVQLEGTVGDDVLVAAGSAVLAGTVEGNAQLSVGALDVADTARVAGQLTYTAPEEISLPDQVAATIRFEPEATSATTGGGSNLFSQTLRLLLVLLGFTGAAWLLLRFAPQTLATPAGAIMMSPGKALLYGLVAALLLVVLPLLSTLIGVILLLFWGPLPAIMFGFFLTGAIVLIWTLSPLVTGLWLGQAIFQATGRYASRLATLMLGVAVIVLLGMVPFLGWFVYLLSFLFAIGGTLLARNAALARRSESMIGAPG</sequence>
<feature type="chain" id="PRO_5013843799" description="Polymer-forming cytoskeletal protein" evidence="2">
    <location>
        <begin position="28"/>
        <end position="415"/>
    </location>
</feature>
<gene>
    <name evidence="3" type="ORF">A9Q02_15830</name>
</gene>
<feature type="transmembrane region" description="Helical" evidence="1">
    <location>
        <begin position="381"/>
        <end position="398"/>
    </location>
</feature>
<feature type="signal peptide" evidence="2">
    <location>
        <begin position="1"/>
        <end position="27"/>
    </location>
</feature>
<evidence type="ECO:0000313" key="4">
    <source>
        <dbReference type="Proteomes" id="UP000220922"/>
    </source>
</evidence>
<keyword evidence="1" id="KW-0812">Transmembrane</keyword>
<feature type="transmembrane region" description="Helical" evidence="1">
    <location>
        <begin position="285"/>
        <end position="314"/>
    </location>
</feature>
<dbReference type="AlphaFoldDB" id="A0A2H3KSV2"/>
<dbReference type="OrthoDB" id="146821at2"/>
<dbReference type="EMBL" id="LYXE01000103">
    <property type="protein sequence ID" value="PDV98352.1"/>
    <property type="molecule type" value="Genomic_DNA"/>
</dbReference>
<name>A0A2H3KSV2_9CHLR</name>